<protein>
    <submittedName>
        <fullName evidence="1">Uncharacterized protein</fullName>
    </submittedName>
</protein>
<accession>A0ABQ8EKD8</accession>
<name>A0ABQ8EKD8_BRANA</name>
<keyword evidence="2" id="KW-1185">Reference proteome</keyword>
<comment type="caution">
    <text evidence="1">The sequence shown here is derived from an EMBL/GenBank/DDBJ whole genome shotgun (WGS) entry which is preliminary data.</text>
</comment>
<dbReference type="Proteomes" id="UP000824890">
    <property type="component" value="Unassembled WGS sequence"/>
</dbReference>
<proteinExistence type="predicted"/>
<sequence>MQRYSPTNAQHTMEVSGWCAPRAVIVQQGIRNMQVLEKLMEYLYGDFAVTRALGDFSVKRYSPIGGSLSPLISDLDFMQMVLAEEDE</sequence>
<evidence type="ECO:0000313" key="1">
    <source>
        <dbReference type="EMBL" id="KAH0941091.1"/>
    </source>
</evidence>
<organism evidence="1 2">
    <name type="scientific">Brassica napus</name>
    <name type="common">Rape</name>
    <dbReference type="NCBI Taxonomy" id="3708"/>
    <lineage>
        <taxon>Eukaryota</taxon>
        <taxon>Viridiplantae</taxon>
        <taxon>Streptophyta</taxon>
        <taxon>Embryophyta</taxon>
        <taxon>Tracheophyta</taxon>
        <taxon>Spermatophyta</taxon>
        <taxon>Magnoliopsida</taxon>
        <taxon>eudicotyledons</taxon>
        <taxon>Gunneridae</taxon>
        <taxon>Pentapetalae</taxon>
        <taxon>rosids</taxon>
        <taxon>malvids</taxon>
        <taxon>Brassicales</taxon>
        <taxon>Brassicaceae</taxon>
        <taxon>Brassiceae</taxon>
        <taxon>Brassica</taxon>
    </lineage>
</organism>
<evidence type="ECO:0000313" key="2">
    <source>
        <dbReference type="Proteomes" id="UP000824890"/>
    </source>
</evidence>
<dbReference type="EMBL" id="JAGKQM010000001">
    <property type="protein sequence ID" value="KAH0941091.1"/>
    <property type="molecule type" value="Genomic_DNA"/>
</dbReference>
<gene>
    <name evidence="1" type="ORF">HID58_000728</name>
</gene>
<reference evidence="1 2" key="1">
    <citation type="submission" date="2021-05" db="EMBL/GenBank/DDBJ databases">
        <title>Genome Assembly of Synthetic Allotetraploid Brassica napus Reveals Homoeologous Exchanges between Subgenomes.</title>
        <authorList>
            <person name="Davis J.T."/>
        </authorList>
    </citation>
    <scope>NUCLEOTIDE SEQUENCE [LARGE SCALE GENOMIC DNA]</scope>
    <source>
        <strain evidence="2">cv. Da-Ae</strain>
        <tissue evidence="1">Seedling</tissue>
    </source>
</reference>